<evidence type="ECO:0000256" key="4">
    <source>
        <dbReference type="SAM" id="MobiDB-lite"/>
    </source>
</evidence>
<evidence type="ECO:0000313" key="6">
    <source>
        <dbReference type="EMBL" id="KAK2185002.1"/>
    </source>
</evidence>
<evidence type="ECO:0000256" key="3">
    <source>
        <dbReference type="ARBA" id="ARBA00023136"/>
    </source>
</evidence>
<name>A0AAD9NYV5_RIDPI</name>
<dbReference type="PANTHER" id="PTHR23121:SF10">
    <property type="entry name" value="MAJOR FACILITATOR SUPERFAMILY DOMAIN-CONTAINING PROTEIN 4A"/>
    <property type="match status" value="1"/>
</dbReference>
<evidence type="ECO:0000256" key="5">
    <source>
        <dbReference type="SAM" id="Phobius"/>
    </source>
</evidence>
<proteinExistence type="predicted"/>
<feature type="transmembrane region" description="Helical" evidence="5">
    <location>
        <begin position="112"/>
        <end position="132"/>
    </location>
</feature>
<dbReference type="Gene3D" id="1.20.1250.20">
    <property type="entry name" value="MFS general substrate transporter like domains"/>
    <property type="match status" value="1"/>
</dbReference>
<feature type="transmembrane region" description="Helical" evidence="5">
    <location>
        <begin position="75"/>
        <end position="92"/>
    </location>
</feature>
<dbReference type="AlphaFoldDB" id="A0AAD9NYV5"/>
<feature type="compositionally biased region" description="Basic and acidic residues" evidence="4">
    <location>
        <begin position="1"/>
        <end position="16"/>
    </location>
</feature>
<gene>
    <name evidence="6" type="ORF">NP493_248g03080</name>
</gene>
<keyword evidence="7" id="KW-1185">Reference proteome</keyword>
<dbReference type="EMBL" id="JAODUO010000247">
    <property type="protein sequence ID" value="KAK2185002.1"/>
    <property type="molecule type" value="Genomic_DNA"/>
</dbReference>
<keyword evidence="2 5" id="KW-1133">Transmembrane helix</keyword>
<evidence type="ECO:0000313" key="7">
    <source>
        <dbReference type="Proteomes" id="UP001209878"/>
    </source>
</evidence>
<keyword evidence="1 5" id="KW-0812">Transmembrane</keyword>
<dbReference type="SUPFAM" id="SSF103473">
    <property type="entry name" value="MFS general substrate transporter"/>
    <property type="match status" value="1"/>
</dbReference>
<feature type="region of interest" description="Disordered" evidence="4">
    <location>
        <begin position="1"/>
        <end position="53"/>
    </location>
</feature>
<protein>
    <submittedName>
        <fullName evidence="6">Uncharacterized protein</fullName>
    </submittedName>
</protein>
<accession>A0AAD9NYV5</accession>
<reference evidence="6" key="1">
    <citation type="journal article" date="2023" name="Mol. Biol. Evol.">
        <title>Third-Generation Sequencing Reveals the Adaptive Role of the Epigenome in Three Deep-Sea Polychaetes.</title>
        <authorList>
            <person name="Perez M."/>
            <person name="Aroh O."/>
            <person name="Sun Y."/>
            <person name="Lan Y."/>
            <person name="Juniper S.K."/>
            <person name="Young C.R."/>
            <person name="Angers B."/>
            <person name="Qian P.Y."/>
        </authorList>
    </citation>
    <scope>NUCLEOTIDE SEQUENCE</scope>
    <source>
        <strain evidence="6">R07B-5</strain>
    </source>
</reference>
<organism evidence="6 7">
    <name type="scientific">Ridgeia piscesae</name>
    <name type="common">Tubeworm</name>
    <dbReference type="NCBI Taxonomy" id="27915"/>
    <lineage>
        <taxon>Eukaryota</taxon>
        <taxon>Metazoa</taxon>
        <taxon>Spiralia</taxon>
        <taxon>Lophotrochozoa</taxon>
        <taxon>Annelida</taxon>
        <taxon>Polychaeta</taxon>
        <taxon>Sedentaria</taxon>
        <taxon>Canalipalpata</taxon>
        <taxon>Sabellida</taxon>
        <taxon>Siboglinidae</taxon>
        <taxon>Ridgeia</taxon>
    </lineage>
</organism>
<evidence type="ECO:0000256" key="1">
    <source>
        <dbReference type="ARBA" id="ARBA00022692"/>
    </source>
</evidence>
<sequence>MADGDRDSDSYGRWRTDTTGSTGVALDTLNSDARTDDNGAVPGPTSNGDGRPVLAAPGSTRVGFWELFLRHWHETVVCCAAFWSFGMCVAFLGPTLLDLGCQTDSTMADISWVFMVQLLCGLIGSIIAGVLAKRGRVSKEVFASRGRGHLAHTSLPLANTTTARDRD</sequence>
<dbReference type="InterPro" id="IPR036259">
    <property type="entry name" value="MFS_trans_sf"/>
</dbReference>
<evidence type="ECO:0000256" key="2">
    <source>
        <dbReference type="ARBA" id="ARBA00022989"/>
    </source>
</evidence>
<keyword evidence="3 5" id="KW-0472">Membrane</keyword>
<comment type="caution">
    <text evidence="6">The sequence shown here is derived from an EMBL/GenBank/DDBJ whole genome shotgun (WGS) entry which is preliminary data.</text>
</comment>
<feature type="compositionally biased region" description="Polar residues" evidence="4">
    <location>
        <begin position="17"/>
        <end position="32"/>
    </location>
</feature>
<dbReference type="PANTHER" id="PTHR23121">
    <property type="entry name" value="SODIUM-DEPENDENT GLUCOSE TRANSPORTER 1"/>
    <property type="match status" value="1"/>
</dbReference>
<dbReference type="Proteomes" id="UP001209878">
    <property type="component" value="Unassembled WGS sequence"/>
</dbReference>